<dbReference type="Proteomes" id="UP001224533">
    <property type="component" value="Chromosome"/>
</dbReference>
<evidence type="ECO:0000313" key="2">
    <source>
        <dbReference type="EMBL" id="WHS17240.1"/>
    </source>
</evidence>
<evidence type="ECO:0000313" key="3">
    <source>
        <dbReference type="Proteomes" id="UP001224533"/>
    </source>
</evidence>
<gene>
    <name evidence="2" type="ORF">O2U02_07080</name>
</gene>
<proteinExistence type="predicted"/>
<keyword evidence="1" id="KW-0812">Transmembrane</keyword>
<dbReference type="EMBL" id="CP114509">
    <property type="protein sequence ID" value="WHS17240.1"/>
    <property type="molecule type" value="Genomic_DNA"/>
</dbReference>
<accession>A0ABD7YT27</accession>
<keyword evidence="1" id="KW-1133">Transmembrane helix</keyword>
<evidence type="ECO:0000256" key="1">
    <source>
        <dbReference type="SAM" id="Phobius"/>
    </source>
</evidence>
<feature type="transmembrane region" description="Helical" evidence="1">
    <location>
        <begin position="7"/>
        <end position="27"/>
    </location>
</feature>
<keyword evidence="1" id="KW-0472">Membrane</keyword>
<sequence length="74" mass="8748">MSKLLGWLMIISSFVILTTLILSVFSHIEHLRLAQYFLYSMSAFLISLNLKEMIDAELLEREIREKIRNSYPKK</sequence>
<organism evidence="2 3">
    <name type="scientific">Ligilactobacillus salivarius</name>
    <dbReference type="NCBI Taxonomy" id="1624"/>
    <lineage>
        <taxon>Bacteria</taxon>
        <taxon>Bacillati</taxon>
        <taxon>Bacillota</taxon>
        <taxon>Bacilli</taxon>
        <taxon>Lactobacillales</taxon>
        <taxon>Lactobacillaceae</taxon>
        <taxon>Ligilactobacillus</taxon>
    </lineage>
</organism>
<dbReference type="RefSeq" id="WP_283473515.1">
    <property type="nucleotide sequence ID" value="NZ_CP114501.1"/>
</dbReference>
<protein>
    <submittedName>
        <fullName evidence="2">Uncharacterized protein</fullName>
    </submittedName>
</protein>
<dbReference type="AlphaFoldDB" id="A0ABD7YT27"/>
<reference evidence="2 3" key="1">
    <citation type="submission" date="2022-12" db="EMBL/GenBank/DDBJ databases">
        <title>Assessment of beneficial effects and identification of host adaptation-associated genes of Ligilactobacillus salivarius isolated from Meles meles.</title>
        <authorList>
            <person name="Wang Y."/>
        </authorList>
    </citation>
    <scope>NUCLEOTIDE SEQUENCE [LARGE SCALE GENOMIC DNA]</scope>
    <source>
        <strain evidence="2 3">S35</strain>
    </source>
</reference>
<name>A0ABD7YT27_9LACO</name>